<keyword evidence="2" id="KW-1185">Reference proteome</keyword>
<name>A0ABS9GYL4_9BACL</name>
<protein>
    <submittedName>
        <fullName evidence="1">Uncharacterized protein</fullName>
    </submittedName>
</protein>
<gene>
    <name evidence="1" type="ORF">L2716_03290</name>
</gene>
<evidence type="ECO:0000313" key="2">
    <source>
        <dbReference type="Proteomes" id="UP001649381"/>
    </source>
</evidence>
<accession>A0ABS9GYL4</accession>
<dbReference type="EMBL" id="JAKIJS010000001">
    <property type="protein sequence ID" value="MCF6136739.1"/>
    <property type="molecule type" value="Genomic_DNA"/>
</dbReference>
<organism evidence="1 2">
    <name type="scientific">Pseudalkalibacillus berkeleyi</name>
    <dbReference type="NCBI Taxonomy" id="1069813"/>
    <lineage>
        <taxon>Bacteria</taxon>
        <taxon>Bacillati</taxon>
        <taxon>Bacillota</taxon>
        <taxon>Bacilli</taxon>
        <taxon>Bacillales</taxon>
        <taxon>Fictibacillaceae</taxon>
        <taxon>Pseudalkalibacillus</taxon>
    </lineage>
</organism>
<sequence length="90" mass="9979">MEKIKLGQPPNCHKVSFDGKSFKIKGLNDVVVPVSQTETAQIDILNDETGNLKLVGKDTILAQLELPLRYCEVGQGWVLDKLSKKKRKSG</sequence>
<evidence type="ECO:0000313" key="1">
    <source>
        <dbReference type="EMBL" id="MCF6136739.1"/>
    </source>
</evidence>
<proteinExistence type="predicted"/>
<dbReference type="RefSeq" id="WP_236331747.1">
    <property type="nucleotide sequence ID" value="NZ_JAKIJS010000001.1"/>
</dbReference>
<comment type="caution">
    <text evidence="1">The sequence shown here is derived from an EMBL/GenBank/DDBJ whole genome shotgun (WGS) entry which is preliminary data.</text>
</comment>
<dbReference type="Proteomes" id="UP001649381">
    <property type="component" value="Unassembled WGS sequence"/>
</dbReference>
<reference evidence="1 2" key="1">
    <citation type="submission" date="2022-01" db="EMBL/GenBank/DDBJ databases">
        <title>Alkalihalobacillus sp. EGI L200015, a novel bacterium isolated from a salt lake sediment.</title>
        <authorList>
            <person name="Gao L."/>
            <person name="Fang B.-Z."/>
            <person name="Li W.-J."/>
        </authorList>
    </citation>
    <scope>NUCLEOTIDE SEQUENCE [LARGE SCALE GENOMIC DNA]</scope>
    <source>
        <strain evidence="1 2">KCTC 12718</strain>
    </source>
</reference>